<dbReference type="GO" id="GO:0005829">
    <property type="term" value="C:cytosol"/>
    <property type="evidence" value="ECO:0007669"/>
    <property type="project" value="TreeGrafter"/>
</dbReference>
<evidence type="ECO:0000256" key="12">
    <source>
        <dbReference type="ARBA" id="ARBA00022694"/>
    </source>
</evidence>
<gene>
    <name evidence="17 20" type="primary">trmD</name>
    <name evidence="20" type="ORF">H8698_06750</name>
</gene>
<proteinExistence type="inferred from homology"/>
<evidence type="ECO:0000256" key="1">
    <source>
        <dbReference type="ARBA" id="ARBA00001946"/>
    </source>
</evidence>
<evidence type="ECO:0000256" key="13">
    <source>
        <dbReference type="ARBA" id="ARBA00022801"/>
    </source>
</evidence>
<dbReference type="Gene3D" id="3.90.79.10">
    <property type="entry name" value="Nucleoside Triphosphate Pyrophosphohydrolase"/>
    <property type="match status" value="1"/>
</dbReference>
<dbReference type="InterPro" id="IPR016009">
    <property type="entry name" value="tRNA_MeTrfase_TRMD/TRM10"/>
</dbReference>
<keyword evidence="21" id="KW-1185">Reference proteome</keyword>
<dbReference type="Pfam" id="PF01746">
    <property type="entry name" value="tRNA_m1G_MT"/>
    <property type="match status" value="1"/>
</dbReference>
<evidence type="ECO:0000256" key="8">
    <source>
        <dbReference type="ARBA" id="ARBA00022490"/>
    </source>
</evidence>
<dbReference type="InterPro" id="IPR029026">
    <property type="entry name" value="tRNA_m1G_MTases_N"/>
</dbReference>
<dbReference type="Pfam" id="PF00293">
    <property type="entry name" value="NUDIX"/>
    <property type="match status" value="1"/>
</dbReference>
<evidence type="ECO:0000259" key="19">
    <source>
        <dbReference type="PROSITE" id="PS51462"/>
    </source>
</evidence>
<comment type="catalytic activity">
    <reaction evidence="16 17 18">
        <text>guanosine(37) in tRNA + S-adenosyl-L-methionine = N(1)-methylguanosine(37) in tRNA + S-adenosyl-L-homocysteine + H(+)</text>
        <dbReference type="Rhea" id="RHEA:36899"/>
        <dbReference type="Rhea" id="RHEA-COMP:10145"/>
        <dbReference type="Rhea" id="RHEA-COMP:10147"/>
        <dbReference type="ChEBI" id="CHEBI:15378"/>
        <dbReference type="ChEBI" id="CHEBI:57856"/>
        <dbReference type="ChEBI" id="CHEBI:59789"/>
        <dbReference type="ChEBI" id="CHEBI:73542"/>
        <dbReference type="ChEBI" id="CHEBI:74269"/>
        <dbReference type="EC" id="2.1.1.228"/>
    </reaction>
</comment>
<evidence type="ECO:0000256" key="7">
    <source>
        <dbReference type="ARBA" id="ARBA00014679"/>
    </source>
</evidence>
<dbReference type="InterPro" id="IPR020476">
    <property type="entry name" value="Nudix_hydrolase"/>
</dbReference>
<keyword evidence="9 17" id="KW-0489">Methyltransferase</keyword>
<keyword evidence="11 17" id="KW-0949">S-adenosyl-L-methionine</keyword>
<dbReference type="InterPro" id="IPR015797">
    <property type="entry name" value="NUDIX_hydrolase-like_dom_sf"/>
</dbReference>
<dbReference type="Gene3D" id="1.10.1270.20">
    <property type="entry name" value="tRNA(m1g37)methyltransferase, domain 2"/>
    <property type="match status" value="1"/>
</dbReference>
<comment type="cofactor">
    <cofactor evidence="1">
        <name>Mg(2+)</name>
        <dbReference type="ChEBI" id="CHEBI:18420"/>
    </cofactor>
</comment>
<evidence type="ECO:0000256" key="15">
    <source>
        <dbReference type="ARBA" id="ARBA00033392"/>
    </source>
</evidence>
<dbReference type="PROSITE" id="PS51462">
    <property type="entry name" value="NUDIX"/>
    <property type="match status" value="1"/>
</dbReference>
<evidence type="ECO:0000313" key="21">
    <source>
        <dbReference type="Proteomes" id="UP000611762"/>
    </source>
</evidence>
<dbReference type="EC" id="2.1.1.228" evidence="6 17"/>
<name>A0A926DMG7_9FIRM</name>
<dbReference type="Gene3D" id="3.40.1280.10">
    <property type="match status" value="1"/>
</dbReference>
<dbReference type="FunFam" id="3.90.79.10:FF:000024">
    <property type="entry name" value="ADP-ribose pyrophosphatase"/>
    <property type="match status" value="1"/>
</dbReference>
<dbReference type="HAMAP" id="MF_00605">
    <property type="entry name" value="TrmD"/>
    <property type="match status" value="1"/>
</dbReference>
<evidence type="ECO:0000256" key="9">
    <source>
        <dbReference type="ARBA" id="ARBA00022603"/>
    </source>
</evidence>
<comment type="subcellular location">
    <subcellularLocation>
        <location evidence="3 17 18">Cytoplasm</location>
    </subcellularLocation>
</comment>
<evidence type="ECO:0000256" key="6">
    <source>
        <dbReference type="ARBA" id="ARBA00012807"/>
    </source>
</evidence>
<dbReference type="CDD" id="cd03424">
    <property type="entry name" value="NUDIX_ADPRase_Nudt5_UGPPase_Nudt14"/>
    <property type="match status" value="1"/>
</dbReference>
<keyword evidence="8 17" id="KW-0963">Cytoplasm</keyword>
<evidence type="ECO:0000256" key="3">
    <source>
        <dbReference type="ARBA" id="ARBA00004496"/>
    </source>
</evidence>
<dbReference type="NCBIfam" id="NF000648">
    <property type="entry name" value="PRK00026.1"/>
    <property type="match status" value="1"/>
</dbReference>
<feature type="binding site" evidence="17">
    <location>
        <position position="113"/>
    </location>
    <ligand>
        <name>S-adenosyl-L-methionine</name>
        <dbReference type="ChEBI" id="CHEBI:59789"/>
    </ligand>
</feature>
<evidence type="ECO:0000256" key="17">
    <source>
        <dbReference type="HAMAP-Rule" id="MF_00605"/>
    </source>
</evidence>
<evidence type="ECO:0000313" key="20">
    <source>
        <dbReference type="EMBL" id="MBC8540673.1"/>
    </source>
</evidence>
<dbReference type="SUPFAM" id="SSF55811">
    <property type="entry name" value="Nudix"/>
    <property type="match status" value="1"/>
</dbReference>
<evidence type="ECO:0000256" key="10">
    <source>
        <dbReference type="ARBA" id="ARBA00022679"/>
    </source>
</evidence>
<dbReference type="InterPro" id="IPR029028">
    <property type="entry name" value="Alpha/beta_knot_MTases"/>
</dbReference>
<evidence type="ECO:0000256" key="4">
    <source>
        <dbReference type="ARBA" id="ARBA00007630"/>
    </source>
</evidence>
<dbReference type="FunFam" id="3.40.1280.10:FF:000001">
    <property type="entry name" value="tRNA (guanine-N(1)-)-methyltransferase"/>
    <property type="match status" value="1"/>
</dbReference>
<dbReference type="NCBIfam" id="TIGR00088">
    <property type="entry name" value="trmD"/>
    <property type="match status" value="1"/>
</dbReference>
<sequence>MRFDILTLFPGMVQAVLGESIIGRAQASGLIELNYINIRDYANNRHNRVDDYPYGGGAGMVMQPMPVYRAFESIKNETDAKPYVIYMSPQGKVFHQTDAVRLSKKDHIVLLCGHYEGVDERVLEKIVDEELSAGDYVLTGGELPAMMVVDAVARMIPGVLASNESFENESLYGGLLEHPQYTRPPDFLGKKVPEVLLSGHHVNIEAWKRKESLKRTLSKRPDLLETAELSKGDKRMLDDIKSEMEGKHMNLIEKRKSSKTIYDGKIVRLEKDTALLPDGREATREVVRHPGGVGVVALDEDGFVYLVRQFRYPFMKETLEIPAGKLDKGEDPKEAGARELMEETGLTAGNMELLGSFYASPGFCDEEISVFLATDLEKGEATPDDGEFLTCEKFALDRLTEMAAEGELKDAKTVIGILMTKNKLL</sequence>
<comment type="function">
    <text evidence="2 17 18">Specifically methylates guanosine-37 in various tRNAs.</text>
</comment>
<dbReference type="GO" id="GO:0016787">
    <property type="term" value="F:hydrolase activity"/>
    <property type="evidence" value="ECO:0007669"/>
    <property type="project" value="UniProtKB-KW"/>
</dbReference>
<reference evidence="20" key="1">
    <citation type="submission" date="2020-08" db="EMBL/GenBank/DDBJ databases">
        <title>Genome public.</title>
        <authorList>
            <person name="Liu C."/>
            <person name="Sun Q."/>
        </authorList>
    </citation>
    <scope>NUCLEOTIDE SEQUENCE</scope>
    <source>
        <strain evidence="20">H8</strain>
    </source>
</reference>
<keyword evidence="10 17" id="KW-0808">Transferase</keyword>
<dbReference type="InterPro" id="IPR000086">
    <property type="entry name" value="NUDIX_hydrolase_dom"/>
</dbReference>
<evidence type="ECO:0000256" key="16">
    <source>
        <dbReference type="ARBA" id="ARBA00047783"/>
    </source>
</evidence>
<protein>
    <recommendedName>
        <fullName evidence="7 17">tRNA (guanine-N(1)-)-methyltransferase</fullName>
        <ecNumber evidence="6 17">2.1.1.228</ecNumber>
    </recommendedName>
    <alternativeName>
        <fullName evidence="14 17">M1G-methyltransferase</fullName>
    </alternativeName>
    <alternativeName>
        <fullName evidence="15 17">tRNA [GM37] methyltransferase</fullName>
    </alternativeName>
</protein>
<organism evidence="20 21">
    <name type="scientific">Congzhengia minquanensis</name>
    <dbReference type="NCBI Taxonomy" id="2763657"/>
    <lineage>
        <taxon>Bacteria</taxon>
        <taxon>Bacillati</taxon>
        <taxon>Bacillota</taxon>
        <taxon>Clostridia</taxon>
        <taxon>Eubacteriales</taxon>
        <taxon>Oscillospiraceae</taxon>
        <taxon>Congzhengia</taxon>
    </lineage>
</organism>
<evidence type="ECO:0000256" key="14">
    <source>
        <dbReference type="ARBA" id="ARBA00029736"/>
    </source>
</evidence>
<evidence type="ECO:0000256" key="18">
    <source>
        <dbReference type="RuleBase" id="RU003464"/>
    </source>
</evidence>
<keyword evidence="12 17" id="KW-0819">tRNA processing</keyword>
<feature type="domain" description="Nudix hydrolase" evidence="19">
    <location>
        <begin position="287"/>
        <end position="416"/>
    </location>
</feature>
<dbReference type="Proteomes" id="UP000611762">
    <property type="component" value="Unassembled WGS sequence"/>
</dbReference>
<dbReference type="FunFam" id="1.10.1270.20:FF:000001">
    <property type="entry name" value="tRNA (guanine-N(1)-)-methyltransferase"/>
    <property type="match status" value="1"/>
</dbReference>
<dbReference type="InterPro" id="IPR023148">
    <property type="entry name" value="tRNA_m1G_MeTrfase_C_sf"/>
</dbReference>
<comment type="similarity">
    <text evidence="4 17 18">Belongs to the RNA methyltransferase TrmD family.</text>
</comment>
<dbReference type="GO" id="GO:0052906">
    <property type="term" value="F:tRNA (guanine(37)-N1)-methyltransferase activity"/>
    <property type="evidence" value="ECO:0007669"/>
    <property type="project" value="UniProtKB-UniRule"/>
</dbReference>
<dbReference type="GO" id="GO:0002939">
    <property type="term" value="P:tRNA N1-guanine methylation"/>
    <property type="evidence" value="ECO:0007669"/>
    <property type="project" value="TreeGrafter"/>
</dbReference>
<accession>A0A926DMG7</accession>
<comment type="caution">
    <text evidence="17">Lacks conserved residue(s) required for the propagation of feature annotation.</text>
</comment>
<dbReference type="PANTHER" id="PTHR46417">
    <property type="entry name" value="TRNA (GUANINE-N(1)-)-METHYLTRANSFERASE"/>
    <property type="match status" value="1"/>
</dbReference>
<comment type="subunit">
    <text evidence="5 17 18">Homodimer.</text>
</comment>
<dbReference type="CDD" id="cd18080">
    <property type="entry name" value="TrmD-like"/>
    <property type="match status" value="1"/>
</dbReference>
<evidence type="ECO:0000256" key="11">
    <source>
        <dbReference type="ARBA" id="ARBA00022691"/>
    </source>
</evidence>
<dbReference type="EMBL" id="JACRSU010000002">
    <property type="protein sequence ID" value="MBC8540673.1"/>
    <property type="molecule type" value="Genomic_DNA"/>
</dbReference>
<dbReference type="InterPro" id="IPR002649">
    <property type="entry name" value="tRNA_m1G_MeTrfase_TrmD"/>
</dbReference>
<comment type="caution">
    <text evidence="20">The sequence shown here is derived from an EMBL/GenBank/DDBJ whole genome shotgun (WGS) entry which is preliminary data.</text>
</comment>
<dbReference type="SUPFAM" id="SSF75217">
    <property type="entry name" value="alpha/beta knot"/>
    <property type="match status" value="1"/>
</dbReference>
<evidence type="ECO:0000256" key="2">
    <source>
        <dbReference type="ARBA" id="ARBA00002634"/>
    </source>
</evidence>
<dbReference type="PRINTS" id="PR00502">
    <property type="entry name" value="NUDIXFAMILY"/>
</dbReference>
<keyword evidence="13" id="KW-0378">Hydrolase</keyword>
<dbReference type="PANTHER" id="PTHR46417:SF1">
    <property type="entry name" value="TRNA (GUANINE-N(1)-)-METHYLTRANSFERASE"/>
    <property type="match status" value="1"/>
</dbReference>
<dbReference type="AlphaFoldDB" id="A0A926DMG7"/>
<evidence type="ECO:0000256" key="5">
    <source>
        <dbReference type="ARBA" id="ARBA00011738"/>
    </source>
</evidence>